<organism evidence="1">
    <name type="scientific">marine sediment metagenome</name>
    <dbReference type="NCBI Taxonomy" id="412755"/>
    <lineage>
        <taxon>unclassified sequences</taxon>
        <taxon>metagenomes</taxon>
        <taxon>ecological metagenomes</taxon>
    </lineage>
</organism>
<proteinExistence type="predicted"/>
<sequence>MKKKKPALNTKEREILRIIHKEAGSMSPNEISQKTGISYVTVRKYLKKMVKEGVLIEV</sequence>
<dbReference type="Pfam" id="PF13412">
    <property type="entry name" value="HTH_24"/>
    <property type="match status" value="1"/>
</dbReference>
<gene>
    <name evidence="1" type="ORF">LCGC14_0844200</name>
</gene>
<dbReference type="SUPFAM" id="SSF46785">
    <property type="entry name" value="Winged helix' DNA-binding domain"/>
    <property type="match status" value="1"/>
</dbReference>
<dbReference type="CDD" id="cd00090">
    <property type="entry name" value="HTH_ARSR"/>
    <property type="match status" value="1"/>
</dbReference>
<dbReference type="EMBL" id="LAZR01002488">
    <property type="protein sequence ID" value="KKN29455.1"/>
    <property type="molecule type" value="Genomic_DNA"/>
</dbReference>
<evidence type="ECO:0008006" key="2">
    <source>
        <dbReference type="Google" id="ProtNLM"/>
    </source>
</evidence>
<dbReference type="InterPro" id="IPR036390">
    <property type="entry name" value="WH_DNA-bd_sf"/>
</dbReference>
<dbReference type="Gene3D" id="1.10.10.10">
    <property type="entry name" value="Winged helix-like DNA-binding domain superfamily/Winged helix DNA-binding domain"/>
    <property type="match status" value="1"/>
</dbReference>
<evidence type="ECO:0000313" key="1">
    <source>
        <dbReference type="EMBL" id="KKN29455.1"/>
    </source>
</evidence>
<accession>A0A0F9PCB4</accession>
<name>A0A0F9PCB4_9ZZZZ</name>
<comment type="caution">
    <text evidence="1">The sequence shown here is derived from an EMBL/GenBank/DDBJ whole genome shotgun (WGS) entry which is preliminary data.</text>
</comment>
<reference evidence="1" key="1">
    <citation type="journal article" date="2015" name="Nature">
        <title>Complex archaea that bridge the gap between prokaryotes and eukaryotes.</title>
        <authorList>
            <person name="Spang A."/>
            <person name="Saw J.H."/>
            <person name="Jorgensen S.L."/>
            <person name="Zaremba-Niedzwiedzka K."/>
            <person name="Martijn J."/>
            <person name="Lind A.E."/>
            <person name="van Eijk R."/>
            <person name="Schleper C."/>
            <person name="Guy L."/>
            <person name="Ettema T.J."/>
        </authorList>
    </citation>
    <scope>NUCLEOTIDE SEQUENCE</scope>
</reference>
<protein>
    <recommendedName>
        <fullName evidence="2">Winged helix-turn-helix transcriptional regulator</fullName>
    </recommendedName>
</protein>
<dbReference type="InterPro" id="IPR036388">
    <property type="entry name" value="WH-like_DNA-bd_sf"/>
</dbReference>
<dbReference type="InterPro" id="IPR011991">
    <property type="entry name" value="ArsR-like_HTH"/>
</dbReference>
<dbReference type="AlphaFoldDB" id="A0A0F9PCB4"/>